<dbReference type="SUPFAM" id="SSF55961">
    <property type="entry name" value="Bet v1-like"/>
    <property type="match status" value="1"/>
</dbReference>
<dbReference type="EMBL" id="HE965806">
    <property type="protein sequence ID" value="CCJ53007.1"/>
    <property type="molecule type" value="Genomic_DNA"/>
</dbReference>
<dbReference type="GeneID" id="93203586"/>
<dbReference type="InterPro" id="IPR019587">
    <property type="entry name" value="Polyketide_cyclase/dehydratase"/>
</dbReference>
<dbReference type="PANTHER" id="PTHR39332:SF7">
    <property type="entry name" value="SRPBCC FAMILY PROTEIN"/>
    <property type="match status" value="1"/>
</dbReference>
<dbReference type="Gene3D" id="3.30.530.20">
    <property type="match status" value="1"/>
</dbReference>
<dbReference type="HOGENOM" id="CLU_106645_1_0_4"/>
<evidence type="ECO:0000313" key="2">
    <source>
        <dbReference type="Proteomes" id="UP000007564"/>
    </source>
</evidence>
<reference evidence="1 2" key="1">
    <citation type="journal article" date="2012" name="BMC Genomics">
        <title>Comparative genomics of the classical Bordetella subspecies: the evolution and exchange of virulence-associated diversity amongst closely related pathogens.</title>
        <authorList>
            <person name="Park J."/>
            <person name="Zhang Y."/>
            <person name="Buboltz A.M."/>
            <person name="Zhang X."/>
            <person name="Schuster S.C."/>
            <person name="Ahuja U."/>
            <person name="Liu M."/>
            <person name="Miller J.F."/>
            <person name="Sebaihia M."/>
            <person name="Bentley S.D."/>
            <person name="Parkhill J."/>
            <person name="Harvill E.T."/>
        </authorList>
    </citation>
    <scope>NUCLEOTIDE SEQUENCE [LARGE SCALE GENOMIC DNA]</scope>
    <source>
        <strain evidence="1 2">253</strain>
    </source>
</reference>
<accession>A0A0C6P2X5</accession>
<evidence type="ECO:0008006" key="3">
    <source>
        <dbReference type="Google" id="ProtNLM"/>
    </source>
</evidence>
<dbReference type="KEGG" id="bbh:BN112_1089"/>
<dbReference type="PANTHER" id="PTHR39332">
    <property type="entry name" value="BLL4707 PROTEIN"/>
    <property type="match status" value="1"/>
</dbReference>
<organism evidence="1 2">
    <name type="scientific">Bordetella bronchiseptica 253</name>
    <dbReference type="NCBI Taxonomy" id="568707"/>
    <lineage>
        <taxon>Bacteria</taxon>
        <taxon>Pseudomonadati</taxon>
        <taxon>Pseudomonadota</taxon>
        <taxon>Betaproteobacteria</taxon>
        <taxon>Burkholderiales</taxon>
        <taxon>Alcaligenaceae</taxon>
        <taxon>Bordetella</taxon>
    </lineage>
</organism>
<dbReference type="CDD" id="cd07821">
    <property type="entry name" value="PYR_PYL_RCAR_like"/>
    <property type="match status" value="1"/>
</dbReference>
<proteinExistence type="predicted"/>
<protein>
    <recommendedName>
        <fullName evidence="3">Polyketide cyclase / dehydrase and lipid transport</fullName>
    </recommendedName>
</protein>
<dbReference type="Proteomes" id="UP000007564">
    <property type="component" value="Chromosome"/>
</dbReference>
<dbReference type="Pfam" id="PF10604">
    <property type="entry name" value="Polyketide_cyc2"/>
    <property type="match status" value="1"/>
</dbReference>
<name>A0A0C6P2X5_BORBO</name>
<dbReference type="AlphaFoldDB" id="A0A0C6P2X5"/>
<dbReference type="InterPro" id="IPR023393">
    <property type="entry name" value="START-like_dom_sf"/>
</dbReference>
<evidence type="ECO:0000313" key="1">
    <source>
        <dbReference type="EMBL" id="CCJ53007.1"/>
    </source>
</evidence>
<gene>
    <name evidence="1" type="ORF">BN112_1089</name>
</gene>
<dbReference type="OrthoDB" id="1364128at2"/>
<sequence length="150" mass="16501">MSHLVYVSRVVAAPIERVWPHLRDFNGLSAWHPGVADSRLEEGGRDDAPGTVRFLSLNPSGYVRERLLMLDDAGRSLRYAIIETDLPMRDYVAGVDLCPVTEGGGTFAQWWADFDVVAGANRDEVARLVGEGVFAAGLQALDQYLRGRQA</sequence>
<dbReference type="RefSeq" id="WP_003810461.1">
    <property type="nucleotide sequence ID" value="NC_019382.1"/>
</dbReference>